<gene>
    <name evidence="1" type="ORF">DEBURN_LOCUS7177</name>
</gene>
<evidence type="ECO:0000313" key="2">
    <source>
        <dbReference type="Proteomes" id="UP000789706"/>
    </source>
</evidence>
<reference evidence="1" key="1">
    <citation type="submission" date="2021-06" db="EMBL/GenBank/DDBJ databases">
        <authorList>
            <person name="Kallberg Y."/>
            <person name="Tangrot J."/>
            <person name="Rosling A."/>
        </authorList>
    </citation>
    <scope>NUCLEOTIDE SEQUENCE</scope>
    <source>
        <strain evidence="1">AZ414A</strain>
    </source>
</reference>
<dbReference type="AlphaFoldDB" id="A0A9N9FRJ9"/>
<proteinExistence type="predicted"/>
<evidence type="ECO:0000313" key="1">
    <source>
        <dbReference type="EMBL" id="CAG8552592.1"/>
    </source>
</evidence>
<sequence>TISKIILYNRVKALDKFNEYSIEPVEINIKKYIKYVTYVWNNVTEFTIKNCWQKTGILSEVDTDEFNLNYTVDEMDINEITVNNTNEVQVLIDRLNLEDPFSANEFIHYNDTEVITEIRTNDEILAAHFGRNPPLCSKSHLKLNHKIHETSFDPECDRTSLEFLWPML</sequence>
<dbReference type="Proteomes" id="UP000789706">
    <property type="component" value="Unassembled WGS sequence"/>
</dbReference>
<organism evidence="1 2">
    <name type="scientific">Diversispora eburnea</name>
    <dbReference type="NCBI Taxonomy" id="1213867"/>
    <lineage>
        <taxon>Eukaryota</taxon>
        <taxon>Fungi</taxon>
        <taxon>Fungi incertae sedis</taxon>
        <taxon>Mucoromycota</taxon>
        <taxon>Glomeromycotina</taxon>
        <taxon>Glomeromycetes</taxon>
        <taxon>Diversisporales</taxon>
        <taxon>Diversisporaceae</taxon>
        <taxon>Diversispora</taxon>
    </lineage>
</organism>
<feature type="non-terminal residue" evidence="1">
    <location>
        <position position="1"/>
    </location>
</feature>
<comment type="caution">
    <text evidence="1">The sequence shown here is derived from an EMBL/GenBank/DDBJ whole genome shotgun (WGS) entry which is preliminary data.</text>
</comment>
<accession>A0A9N9FRJ9</accession>
<name>A0A9N9FRJ9_9GLOM</name>
<dbReference type="EMBL" id="CAJVPK010000830">
    <property type="protein sequence ID" value="CAG8552592.1"/>
    <property type="molecule type" value="Genomic_DNA"/>
</dbReference>
<dbReference type="OrthoDB" id="2414061at2759"/>
<protein>
    <submittedName>
        <fullName evidence="1">4843_t:CDS:1</fullName>
    </submittedName>
</protein>
<keyword evidence="2" id="KW-1185">Reference proteome</keyword>